<evidence type="ECO:0000313" key="2">
    <source>
        <dbReference type="Proteomes" id="UP000325787"/>
    </source>
</evidence>
<dbReference type="EMBL" id="CP034550">
    <property type="protein sequence ID" value="QFZ20516.1"/>
    <property type="molecule type" value="Genomic_DNA"/>
</dbReference>
<evidence type="ECO:0000313" key="1">
    <source>
        <dbReference type="EMBL" id="QFZ20516.1"/>
    </source>
</evidence>
<name>A0A5Q0H2S3_SACSY</name>
<accession>A0A5Q0H2S3</accession>
<dbReference type="KEGG" id="ssyi:EKG83_26690"/>
<dbReference type="OrthoDB" id="3214167at2"/>
<dbReference type="Proteomes" id="UP000325787">
    <property type="component" value="Chromosome"/>
</dbReference>
<dbReference type="RefSeq" id="WP_051766955.1">
    <property type="nucleotide sequence ID" value="NZ_CP034550.1"/>
</dbReference>
<proteinExistence type="predicted"/>
<reference evidence="2" key="1">
    <citation type="journal article" date="2021" name="Curr. Microbiol.">
        <title>Complete genome of nocamycin-producing strain Saccharothrix syringae NRRL B-16468 reveals the biosynthetic potential for secondary metabolites.</title>
        <authorList>
            <person name="Mo X."/>
            <person name="Yang S."/>
        </authorList>
    </citation>
    <scope>NUCLEOTIDE SEQUENCE [LARGE SCALE GENOMIC DNA]</scope>
    <source>
        <strain evidence="2">ATCC 51364 / DSM 43886 / JCM 6844 / KCTC 9398 / NBRC 14523 / NRRL B-16468 / INA 2240</strain>
    </source>
</reference>
<dbReference type="AlphaFoldDB" id="A0A5Q0H2S3"/>
<organism evidence="1 2">
    <name type="scientific">Saccharothrix syringae</name>
    <name type="common">Nocardiopsis syringae</name>
    <dbReference type="NCBI Taxonomy" id="103733"/>
    <lineage>
        <taxon>Bacteria</taxon>
        <taxon>Bacillati</taxon>
        <taxon>Actinomycetota</taxon>
        <taxon>Actinomycetes</taxon>
        <taxon>Pseudonocardiales</taxon>
        <taxon>Pseudonocardiaceae</taxon>
        <taxon>Saccharothrix</taxon>
    </lineage>
</organism>
<keyword evidence="2" id="KW-1185">Reference proteome</keyword>
<protein>
    <submittedName>
        <fullName evidence="1">Uncharacterized protein</fullName>
    </submittedName>
</protein>
<sequence>MPTTVPELRDVVGFVLEHADKNALDHITQAVKSRHDVLREKAAAEITENATVTIRGISPKYLNGLSDVVKEIIRGRGKPHATVTLDKASTDTLAFSSTKFGHLAGRTSYDLTGVPLSCCEVVKS</sequence>
<gene>
    <name evidence="1" type="ORF">EKG83_26690</name>
</gene>